<dbReference type="Proteomes" id="UP001207736">
    <property type="component" value="Unassembled WGS sequence"/>
</dbReference>
<dbReference type="RefSeq" id="WP_264846682.1">
    <property type="nucleotide sequence ID" value="NZ_BPMA01000027.1"/>
</dbReference>
<feature type="transmembrane region" description="Helical" evidence="1">
    <location>
        <begin position="45"/>
        <end position="64"/>
    </location>
</feature>
<dbReference type="EMBL" id="BQKB01000003">
    <property type="protein sequence ID" value="GJM51738.1"/>
    <property type="molecule type" value="Genomic_DNA"/>
</dbReference>
<sequence length="92" mass="10095">MEKKEEKMNKFISILGWIGTAMSVAMYVAYIDQIGRTLGDATGPWIQPLVAGINCTIWTCYGLFKTPRDLPIAFANMPGVFFGFTAAISALI</sequence>
<evidence type="ECO:0000313" key="5">
    <source>
        <dbReference type="Proteomes" id="UP001208692"/>
    </source>
</evidence>
<keyword evidence="1" id="KW-0472">Membrane</keyword>
<protein>
    <submittedName>
        <fullName evidence="2">Membrane protein</fullName>
    </submittedName>
</protein>
<dbReference type="Pfam" id="PF03083">
    <property type="entry name" value="MtN3_slv"/>
    <property type="match status" value="1"/>
</dbReference>
<dbReference type="Gene3D" id="1.20.1280.290">
    <property type="match status" value="1"/>
</dbReference>
<keyword evidence="1" id="KW-0812">Transmembrane</keyword>
<evidence type="ECO:0000313" key="2">
    <source>
        <dbReference type="EMBL" id="GJM49553.1"/>
    </source>
</evidence>
<reference evidence="2 5" key="1">
    <citation type="submission" date="2021-11" db="EMBL/GenBank/DDBJ databases">
        <title>Draft genome sequence of Capnocytophaga sp. strain KC07075 isolated from cat oral cavity.</title>
        <authorList>
            <person name="Suzuki M."/>
            <person name="Imaoka K."/>
            <person name="Kimura M."/>
            <person name="Morikawa S."/>
            <person name="Maeda K."/>
        </authorList>
    </citation>
    <scope>NUCLEOTIDE SEQUENCE</scope>
    <source>
        <strain evidence="2">KC07075</strain>
        <strain evidence="3 5">KC07079</strain>
    </source>
</reference>
<feature type="transmembrane region" description="Helical" evidence="1">
    <location>
        <begin position="71"/>
        <end position="91"/>
    </location>
</feature>
<evidence type="ECO:0000313" key="3">
    <source>
        <dbReference type="EMBL" id="GJM51738.1"/>
    </source>
</evidence>
<dbReference type="EMBL" id="BQKA01000010">
    <property type="protein sequence ID" value="GJM49553.1"/>
    <property type="molecule type" value="Genomic_DNA"/>
</dbReference>
<dbReference type="AlphaFoldDB" id="A0AAV5AVL6"/>
<feature type="transmembrane region" description="Helical" evidence="1">
    <location>
        <begin position="12"/>
        <end position="30"/>
    </location>
</feature>
<dbReference type="GO" id="GO:0016020">
    <property type="term" value="C:membrane"/>
    <property type="evidence" value="ECO:0007669"/>
    <property type="project" value="InterPro"/>
</dbReference>
<name>A0AAV5AVL6_9FLAO</name>
<organism evidence="2 4">
    <name type="scientific">Capnocytophaga catalasegens</name>
    <dbReference type="NCBI Taxonomy" id="1004260"/>
    <lineage>
        <taxon>Bacteria</taxon>
        <taxon>Pseudomonadati</taxon>
        <taxon>Bacteroidota</taxon>
        <taxon>Flavobacteriia</taxon>
        <taxon>Flavobacteriales</taxon>
        <taxon>Flavobacteriaceae</taxon>
        <taxon>Capnocytophaga</taxon>
    </lineage>
</organism>
<proteinExistence type="predicted"/>
<evidence type="ECO:0000256" key="1">
    <source>
        <dbReference type="SAM" id="Phobius"/>
    </source>
</evidence>
<keyword evidence="5" id="KW-1185">Reference proteome</keyword>
<accession>A0AAV5AVL6</accession>
<comment type="caution">
    <text evidence="2">The sequence shown here is derived from an EMBL/GenBank/DDBJ whole genome shotgun (WGS) entry which is preliminary data.</text>
</comment>
<keyword evidence="1" id="KW-1133">Transmembrane helix</keyword>
<dbReference type="InterPro" id="IPR004316">
    <property type="entry name" value="SWEET_rpt"/>
</dbReference>
<gene>
    <name evidence="2" type="ORF">RCZ15_05280</name>
    <name evidence="3" type="ORF">RCZ16_00560</name>
</gene>
<dbReference type="Proteomes" id="UP001208692">
    <property type="component" value="Unassembled WGS sequence"/>
</dbReference>
<evidence type="ECO:0000313" key="4">
    <source>
        <dbReference type="Proteomes" id="UP001207736"/>
    </source>
</evidence>